<dbReference type="EMBL" id="KN831957">
    <property type="protein sequence ID" value="KIO08506.1"/>
    <property type="molecule type" value="Genomic_DNA"/>
</dbReference>
<accession>A0A0C3PIV9</accession>
<name>A0A0C3PIV9_PISTI</name>
<keyword evidence="2" id="KW-1185">Reference proteome</keyword>
<feature type="non-terminal residue" evidence="1">
    <location>
        <position position="358"/>
    </location>
</feature>
<evidence type="ECO:0008006" key="3">
    <source>
        <dbReference type="Google" id="ProtNLM"/>
    </source>
</evidence>
<dbReference type="STRING" id="870435.A0A0C3PIV9"/>
<evidence type="ECO:0000313" key="2">
    <source>
        <dbReference type="Proteomes" id="UP000054217"/>
    </source>
</evidence>
<feature type="non-terminal residue" evidence="1">
    <location>
        <position position="1"/>
    </location>
</feature>
<gene>
    <name evidence="1" type="ORF">M404DRAFT_74455</name>
</gene>
<dbReference type="OrthoDB" id="2595178at2759"/>
<dbReference type="HOGENOM" id="CLU_035065_0_0_1"/>
<dbReference type="Gene3D" id="3.80.10.10">
    <property type="entry name" value="Ribonuclease Inhibitor"/>
    <property type="match status" value="1"/>
</dbReference>
<organism evidence="1 2">
    <name type="scientific">Pisolithus tinctorius Marx 270</name>
    <dbReference type="NCBI Taxonomy" id="870435"/>
    <lineage>
        <taxon>Eukaryota</taxon>
        <taxon>Fungi</taxon>
        <taxon>Dikarya</taxon>
        <taxon>Basidiomycota</taxon>
        <taxon>Agaricomycotina</taxon>
        <taxon>Agaricomycetes</taxon>
        <taxon>Agaricomycetidae</taxon>
        <taxon>Boletales</taxon>
        <taxon>Sclerodermatineae</taxon>
        <taxon>Pisolithaceae</taxon>
        <taxon>Pisolithus</taxon>
    </lineage>
</organism>
<reference evidence="2" key="2">
    <citation type="submission" date="2015-01" db="EMBL/GenBank/DDBJ databases">
        <title>Evolutionary Origins and Diversification of the Mycorrhizal Mutualists.</title>
        <authorList>
            <consortium name="DOE Joint Genome Institute"/>
            <consortium name="Mycorrhizal Genomics Consortium"/>
            <person name="Kohler A."/>
            <person name="Kuo A."/>
            <person name="Nagy L.G."/>
            <person name="Floudas D."/>
            <person name="Copeland A."/>
            <person name="Barry K.W."/>
            <person name="Cichocki N."/>
            <person name="Veneault-Fourrey C."/>
            <person name="LaButti K."/>
            <person name="Lindquist E.A."/>
            <person name="Lipzen A."/>
            <person name="Lundell T."/>
            <person name="Morin E."/>
            <person name="Murat C."/>
            <person name="Riley R."/>
            <person name="Ohm R."/>
            <person name="Sun H."/>
            <person name="Tunlid A."/>
            <person name="Henrissat B."/>
            <person name="Grigoriev I.V."/>
            <person name="Hibbett D.S."/>
            <person name="Martin F."/>
        </authorList>
    </citation>
    <scope>NUCLEOTIDE SEQUENCE [LARGE SCALE GENOMIC DNA]</scope>
    <source>
        <strain evidence="2">Marx 270</strain>
    </source>
</reference>
<protein>
    <recommendedName>
        <fullName evidence="3">F-box domain-containing protein</fullName>
    </recommendedName>
</protein>
<evidence type="ECO:0000313" key="1">
    <source>
        <dbReference type="EMBL" id="KIO08506.1"/>
    </source>
</evidence>
<sequence>LPLMYGRIKIRTVSCLDKLSTCLCAADQKWDSIRRIPYSTPGRWVQVLDLSELADTVDSRLVYTVDLLLTNLFPLVPFLTKLCLTPAVPLSRRVLSSLTNRDGNSNLRSLGGICYDVSFHSPVATGDDPFVRLLQRCYNLERLEIIGRGFDSDFESLPDALFQEPASTVKLFLPKLHSLTILSMPTSSLLVSLLDTRLPRLRALSITPYDDIPYPASCTSRFLDVHGQSIFTLSFFTPKSWPTLLHPSPSTLFHTCPNLRHLSLEYPLPELALPDSTLPTLPLQIVSIPRPDMRFWRVLERLLPYLPSLKAVRIRDVRWLDPGMSNRAQETGVQGELRSWRRRLGRRGIRVLDADWQD</sequence>
<dbReference type="AlphaFoldDB" id="A0A0C3PIV9"/>
<dbReference type="SUPFAM" id="SSF52047">
    <property type="entry name" value="RNI-like"/>
    <property type="match status" value="1"/>
</dbReference>
<dbReference type="InterPro" id="IPR032675">
    <property type="entry name" value="LRR_dom_sf"/>
</dbReference>
<proteinExistence type="predicted"/>
<reference evidence="1 2" key="1">
    <citation type="submission" date="2014-04" db="EMBL/GenBank/DDBJ databases">
        <authorList>
            <consortium name="DOE Joint Genome Institute"/>
            <person name="Kuo A."/>
            <person name="Kohler A."/>
            <person name="Costa M.D."/>
            <person name="Nagy L.G."/>
            <person name="Floudas D."/>
            <person name="Copeland A."/>
            <person name="Barry K.W."/>
            <person name="Cichocki N."/>
            <person name="Veneault-Fourrey C."/>
            <person name="LaButti K."/>
            <person name="Lindquist E.A."/>
            <person name="Lipzen A."/>
            <person name="Lundell T."/>
            <person name="Morin E."/>
            <person name="Murat C."/>
            <person name="Sun H."/>
            <person name="Tunlid A."/>
            <person name="Henrissat B."/>
            <person name="Grigoriev I.V."/>
            <person name="Hibbett D.S."/>
            <person name="Martin F."/>
            <person name="Nordberg H.P."/>
            <person name="Cantor M.N."/>
            <person name="Hua S.X."/>
        </authorList>
    </citation>
    <scope>NUCLEOTIDE SEQUENCE [LARGE SCALE GENOMIC DNA]</scope>
    <source>
        <strain evidence="1 2">Marx 270</strain>
    </source>
</reference>
<dbReference type="Proteomes" id="UP000054217">
    <property type="component" value="Unassembled WGS sequence"/>
</dbReference>
<dbReference type="InParanoid" id="A0A0C3PIV9"/>